<protein>
    <submittedName>
        <fullName evidence="4">Tctex1 domain-containing protein 1-like</fullName>
    </submittedName>
</protein>
<dbReference type="KEGG" id="gsh:117346933"/>
<dbReference type="InterPro" id="IPR005334">
    <property type="entry name" value="Tctex-1-like"/>
</dbReference>
<dbReference type="InterPro" id="IPR038586">
    <property type="entry name" value="Tctex-1-like_sf"/>
</dbReference>
<evidence type="ECO:0000313" key="3">
    <source>
        <dbReference type="Proteomes" id="UP000515159"/>
    </source>
</evidence>
<dbReference type="GO" id="GO:0007018">
    <property type="term" value="P:microtubule-based movement"/>
    <property type="evidence" value="ECO:0007669"/>
    <property type="project" value="TreeGrafter"/>
</dbReference>
<dbReference type="Proteomes" id="UP000515159">
    <property type="component" value="Chromosome 12"/>
</dbReference>
<sequence length="262" mass="28583">MNLLPQKLANILSETSNLQTLLPQSMNGRKGKEAKTLGEKSSNAKNGNVTFKVPGSEGRVNAKDFKEKSSAIPANEGSFTVKPQADKGPRRAGNRKAPVPDTPGIFSLTGLLAAQRLTRELKNRVSFRNRPSLRTSRHSTVTVINDQVPVNSAKPKVKFSCSKAEKLIKGYLPAKLAHVSYDPVGCAGLTTALCEEIKSMIKKVTPARYRLICNVTIGSNSNDNIAVTSQCLWDPYSDNFMSCSYTNPTLFCVVLVYAVYLE</sequence>
<accession>A0A6P8PE53</accession>
<feature type="compositionally biased region" description="Polar residues" evidence="2">
    <location>
        <begin position="39"/>
        <end position="48"/>
    </location>
</feature>
<dbReference type="Pfam" id="PF03645">
    <property type="entry name" value="Tctex-1"/>
    <property type="match status" value="1"/>
</dbReference>
<dbReference type="GO" id="GO:0005868">
    <property type="term" value="C:cytoplasmic dynein complex"/>
    <property type="evidence" value="ECO:0007669"/>
    <property type="project" value="TreeGrafter"/>
</dbReference>
<dbReference type="InParanoid" id="A0A6P8PE53"/>
<dbReference type="GO" id="GO:0005737">
    <property type="term" value="C:cytoplasm"/>
    <property type="evidence" value="ECO:0007669"/>
    <property type="project" value="TreeGrafter"/>
</dbReference>
<evidence type="ECO:0000256" key="1">
    <source>
        <dbReference type="ARBA" id="ARBA00005361"/>
    </source>
</evidence>
<gene>
    <name evidence="4" type="primary">LOC117346933</name>
</gene>
<dbReference type="AlphaFoldDB" id="A0A6P8PE53"/>
<feature type="region of interest" description="Disordered" evidence="2">
    <location>
        <begin position="68"/>
        <end position="102"/>
    </location>
</feature>
<dbReference type="GO" id="GO:0045505">
    <property type="term" value="F:dynein intermediate chain binding"/>
    <property type="evidence" value="ECO:0007669"/>
    <property type="project" value="TreeGrafter"/>
</dbReference>
<dbReference type="OrthoDB" id="10260741at2759"/>
<dbReference type="GeneID" id="117346933"/>
<dbReference type="CDD" id="cd21451">
    <property type="entry name" value="DLC-like_TCTEX1D"/>
    <property type="match status" value="1"/>
</dbReference>
<dbReference type="RefSeq" id="XP_033773108.1">
    <property type="nucleotide sequence ID" value="XM_033917217.1"/>
</dbReference>
<evidence type="ECO:0000256" key="2">
    <source>
        <dbReference type="SAM" id="MobiDB-lite"/>
    </source>
</evidence>
<name>A0A6P8PE53_GEOSA</name>
<evidence type="ECO:0000313" key="4">
    <source>
        <dbReference type="RefSeq" id="XP_033773108.1"/>
    </source>
</evidence>
<feature type="region of interest" description="Disordered" evidence="2">
    <location>
        <begin position="24"/>
        <end position="48"/>
    </location>
</feature>
<comment type="similarity">
    <text evidence="1">Belongs to the dynein light chain Tctex-type family.</text>
</comment>
<dbReference type="PANTHER" id="PTHR21255:SF61">
    <property type="entry name" value="TCTEX1 DOMAIN CONTAINING 1"/>
    <property type="match status" value="1"/>
</dbReference>
<dbReference type="Gene3D" id="3.30.1140.40">
    <property type="entry name" value="Tctex-1"/>
    <property type="match status" value="1"/>
</dbReference>
<organism evidence="3 4">
    <name type="scientific">Geotrypetes seraphini</name>
    <name type="common">Gaboon caecilian</name>
    <name type="synonym">Caecilia seraphini</name>
    <dbReference type="NCBI Taxonomy" id="260995"/>
    <lineage>
        <taxon>Eukaryota</taxon>
        <taxon>Metazoa</taxon>
        <taxon>Chordata</taxon>
        <taxon>Craniata</taxon>
        <taxon>Vertebrata</taxon>
        <taxon>Euteleostomi</taxon>
        <taxon>Amphibia</taxon>
        <taxon>Gymnophiona</taxon>
        <taxon>Geotrypetes</taxon>
    </lineage>
</organism>
<reference evidence="4" key="1">
    <citation type="submission" date="2025-08" db="UniProtKB">
        <authorList>
            <consortium name="RefSeq"/>
        </authorList>
    </citation>
    <scope>IDENTIFICATION</scope>
</reference>
<dbReference type="PANTHER" id="PTHR21255">
    <property type="entry name" value="T-COMPLEX-ASSOCIATED-TESTIS-EXPRESSED 1/ DYNEIN LIGHT CHAIN"/>
    <property type="match status" value="1"/>
</dbReference>
<keyword evidence="3" id="KW-1185">Reference proteome</keyword>
<proteinExistence type="inferred from homology"/>